<keyword evidence="1" id="KW-0472">Membrane</keyword>
<evidence type="ECO:0000313" key="2">
    <source>
        <dbReference type="EMBL" id="MFC7140769.1"/>
    </source>
</evidence>
<keyword evidence="1" id="KW-1133">Transmembrane helix</keyword>
<sequence length="80" mass="8414">MVALPLVLDAAARFDPPEEPQVLEVVKVATAGLLAVVQGLVLAWNLGRDVPFDRFVVGVAVWAIAVVGYSLAVERGYGPA</sequence>
<dbReference type="RefSeq" id="WP_274321860.1">
    <property type="nucleotide sequence ID" value="NZ_CP118158.1"/>
</dbReference>
<dbReference type="GeneID" id="78821075"/>
<proteinExistence type="predicted"/>
<dbReference type="AlphaFoldDB" id="A0ABD5Y8P6"/>
<name>A0ABD5Y8P6_9EURY</name>
<dbReference type="Proteomes" id="UP001596432">
    <property type="component" value="Unassembled WGS sequence"/>
</dbReference>
<feature type="transmembrane region" description="Helical" evidence="1">
    <location>
        <begin position="25"/>
        <end position="43"/>
    </location>
</feature>
<keyword evidence="3" id="KW-1185">Reference proteome</keyword>
<comment type="caution">
    <text evidence="2">The sequence shown here is derived from an EMBL/GenBank/DDBJ whole genome shotgun (WGS) entry which is preliminary data.</text>
</comment>
<feature type="transmembrane region" description="Helical" evidence="1">
    <location>
        <begin position="55"/>
        <end position="72"/>
    </location>
</feature>
<gene>
    <name evidence="2" type="ORF">ACFQMA_13175</name>
</gene>
<protein>
    <submittedName>
        <fullName evidence="2">Uncharacterized protein</fullName>
    </submittedName>
</protein>
<dbReference type="EMBL" id="JBHTAS010000001">
    <property type="protein sequence ID" value="MFC7140769.1"/>
    <property type="molecule type" value="Genomic_DNA"/>
</dbReference>
<keyword evidence="1" id="KW-0812">Transmembrane</keyword>
<evidence type="ECO:0000313" key="3">
    <source>
        <dbReference type="Proteomes" id="UP001596432"/>
    </source>
</evidence>
<accession>A0ABD5Y8P6</accession>
<reference evidence="2 3" key="1">
    <citation type="journal article" date="2019" name="Int. J. Syst. Evol. Microbiol.">
        <title>The Global Catalogue of Microorganisms (GCM) 10K type strain sequencing project: providing services to taxonomists for standard genome sequencing and annotation.</title>
        <authorList>
            <consortium name="The Broad Institute Genomics Platform"/>
            <consortium name="The Broad Institute Genome Sequencing Center for Infectious Disease"/>
            <person name="Wu L."/>
            <person name="Ma J."/>
        </authorList>
    </citation>
    <scope>NUCLEOTIDE SEQUENCE [LARGE SCALE GENOMIC DNA]</scope>
    <source>
        <strain evidence="2 3">XZYJT29</strain>
    </source>
</reference>
<evidence type="ECO:0000256" key="1">
    <source>
        <dbReference type="SAM" id="Phobius"/>
    </source>
</evidence>
<organism evidence="2 3">
    <name type="scientific">Halosimplex aquaticum</name>
    <dbReference type="NCBI Taxonomy" id="3026162"/>
    <lineage>
        <taxon>Archaea</taxon>
        <taxon>Methanobacteriati</taxon>
        <taxon>Methanobacteriota</taxon>
        <taxon>Stenosarchaea group</taxon>
        <taxon>Halobacteria</taxon>
        <taxon>Halobacteriales</taxon>
        <taxon>Haloarculaceae</taxon>
        <taxon>Halosimplex</taxon>
    </lineage>
</organism>